<dbReference type="GO" id="GO:0003677">
    <property type="term" value="F:DNA binding"/>
    <property type="evidence" value="ECO:0007669"/>
    <property type="project" value="InterPro"/>
</dbReference>
<dbReference type="InterPro" id="IPR002559">
    <property type="entry name" value="Transposase_11"/>
</dbReference>
<evidence type="ECO:0000313" key="2">
    <source>
        <dbReference type="EMBL" id="KJF38567.1"/>
    </source>
</evidence>
<dbReference type="SUPFAM" id="SSF53098">
    <property type="entry name" value="Ribonuclease H-like"/>
    <property type="match status" value="1"/>
</dbReference>
<evidence type="ECO:0000313" key="3">
    <source>
        <dbReference type="Proteomes" id="UP000032483"/>
    </source>
</evidence>
<protein>
    <recommendedName>
        <fullName evidence="1">Transposase IS4-like domain-containing protein</fullName>
    </recommendedName>
</protein>
<dbReference type="Proteomes" id="UP000032483">
    <property type="component" value="Unassembled WGS sequence"/>
</dbReference>
<accession>A0A0D8IV61</accession>
<gene>
    <name evidence="2" type="ORF">TQ39_17230</name>
</gene>
<sequence length="109" mass="12619">MVDRSELADLVILIADRGYEAYNSMAYIEQKGWNYLVRVKKKLGILSGLRLPDTPEFEAAFSCFLSKRLTNRIRQEPQKYRWLPNKVHFDYITDASDMATSGFLPCGKH</sequence>
<feature type="domain" description="Transposase IS4-like" evidence="1">
    <location>
        <begin position="9"/>
        <end position="83"/>
    </location>
</feature>
<proteinExistence type="predicted"/>
<dbReference type="EMBL" id="JXXK01000037">
    <property type="protein sequence ID" value="KJF38567.1"/>
    <property type="molecule type" value="Genomic_DNA"/>
</dbReference>
<dbReference type="GO" id="GO:0006313">
    <property type="term" value="P:DNA transposition"/>
    <property type="evidence" value="ECO:0007669"/>
    <property type="project" value="InterPro"/>
</dbReference>
<comment type="caution">
    <text evidence="2">The sequence shown here is derived from an EMBL/GenBank/DDBJ whole genome shotgun (WGS) entry which is preliminary data.</text>
</comment>
<evidence type="ECO:0000259" key="1">
    <source>
        <dbReference type="Pfam" id="PF01609"/>
    </source>
</evidence>
<name>A0A0D8IV61_9FIRM</name>
<organism evidence="2 3">
    <name type="scientific">Ruthenibacterium lactatiformans</name>
    <dbReference type="NCBI Taxonomy" id="1550024"/>
    <lineage>
        <taxon>Bacteria</taxon>
        <taxon>Bacillati</taxon>
        <taxon>Bacillota</taxon>
        <taxon>Clostridia</taxon>
        <taxon>Eubacteriales</taxon>
        <taxon>Oscillospiraceae</taxon>
        <taxon>Ruthenibacterium</taxon>
    </lineage>
</organism>
<dbReference type="Pfam" id="PF01609">
    <property type="entry name" value="DDE_Tnp_1"/>
    <property type="match status" value="1"/>
</dbReference>
<dbReference type="InterPro" id="IPR012337">
    <property type="entry name" value="RNaseH-like_sf"/>
</dbReference>
<dbReference type="GO" id="GO:0004803">
    <property type="term" value="F:transposase activity"/>
    <property type="evidence" value="ECO:0007669"/>
    <property type="project" value="InterPro"/>
</dbReference>
<keyword evidence="3" id="KW-1185">Reference proteome</keyword>
<dbReference type="AlphaFoldDB" id="A0A0D8IV61"/>
<reference evidence="2" key="1">
    <citation type="submission" date="2015-02" db="EMBL/GenBank/DDBJ databases">
        <title>A novel member of the family Ruminococcaceae isolated from human feces.</title>
        <authorList>
            <person name="Shkoporov A.N."/>
            <person name="Chaplin A.V."/>
            <person name="Motuzova O.V."/>
            <person name="Kafarskaia L.I."/>
            <person name="Khokhlova E.V."/>
            <person name="Efimov B.A."/>
        </authorList>
    </citation>
    <scope>NUCLEOTIDE SEQUENCE [LARGE SCALE GENOMIC DNA]</scope>
    <source>
        <strain evidence="2">585-1</strain>
    </source>
</reference>